<accession>A0A0W0XZI5</accession>
<dbReference type="OrthoDB" id="9788219at2"/>
<comment type="function">
    <text evidence="5">Plays a role in cell envelope biogenesis, maintenance of cell envelope integrity and membrane homeostasis.</text>
</comment>
<dbReference type="NCBIfam" id="NF001325">
    <property type="entry name" value="PRK00259.1-3"/>
    <property type="match status" value="1"/>
</dbReference>
<feature type="transmembrane region" description="Helical" evidence="5">
    <location>
        <begin position="147"/>
        <end position="169"/>
    </location>
</feature>
<dbReference type="Pfam" id="PF04279">
    <property type="entry name" value="IspA"/>
    <property type="match status" value="1"/>
</dbReference>
<keyword evidence="1 5" id="KW-1003">Cell membrane</keyword>
<feature type="transmembrane region" description="Helical" evidence="5">
    <location>
        <begin position="121"/>
        <end position="141"/>
    </location>
</feature>
<dbReference type="InterPro" id="IPR006008">
    <property type="entry name" value="YciB"/>
</dbReference>
<sequence length="191" mass="22234">MKLLFDFFPIVLFFIGYKLFGIYTATAIAMVASLLQVFIYRLKHQRFEKMHVISFAIITVLGGATLIFHNPWFIKWKPTGIYWLTALAFLFSPYVTSKPLIQRMMENNVQLPIKIWYRLNYAWFFFFAIMGAINLYVAYFYSTDVWVNFKLFGGAGLTLVFVFLQALYLTRHLLDKEVSDQPSGDSGKSLP</sequence>
<proteinExistence type="inferred from homology"/>
<dbReference type="HAMAP" id="MF_00189">
    <property type="entry name" value="YciB"/>
    <property type="match status" value="1"/>
</dbReference>
<reference evidence="6 7" key="1">
    <citation type="submission" date="2015-11" db="EMBL/GenBank/DDBJ databases">
        <title>Genomic analysis of 38 Legionella species identifies large and diverse effector repertoires.</title>
        <authorList>
            <person name="Burstein D."/>
            <person name="Amaro F."/>
            <person name="Zusman T."/>
            <person name="Lifshitz Z."/>
            <person name="Cohen O."/>
            <person name="Gilbert J.A."/>
            <person name="Pupko T."/>
            <person name="Shuman H.A."/>
            <person name="Segal G."/>
        </authorList>
    </citation>
    <scope>NUCLEOTIDE SEQUENCE [LARGE SCALE GENOMIC DNA]</scope>
    <source>
        <strain evidence="6 7">CDC#1442-AUS-E</strain>
    </source>
</reference>
<dbReference type="PANTHER" id="PTHR36917:SF1">
    <property type="entry name" value="INNER MEMBRANE-SPANNING PROTEIN YCIB"/>
    <property type="match status" value="1"/>
</dbReference>
<dbReference type="PANTHER" id="PTHR36917">
    <property type="entry name" value="INTRACELLULAR SEPTATION PROTEIN A-RELATED"/>
    <property type="match status" value="1"/>
</dbReference>
<feature type="transmembrane region" description="Helical" evidence="5">
    <location>
        <begin position="52"/>
        <end position="74"/>
    </location>
</feature>
<comment type="caution">
    <text evidence="6">The sequence shown here is derived from an EMBL/GenBank/DDBJ whole genome shotgun (WGS) entry which is preliminary data.</text>
</comment>
<keyword evidence="5" id="KW-0997">Cell inner membrane</keyword>
<name>A0A0W0XZI5_9GAMM</name>
<evidence type="ECO:0000256" key="5">
    <source>
        <dbReference type="HAMAP-Rule" id="MF_00189"/>
    </source>
</evidence>
<evidence type="ECO:0000313" key="7">
    <source>
        <dbReference type="Proteomes" id="UP000054618"/>
    </source>
</evidence>
<feature type="transmembrane region" description="Helical" evidence="5">
    <location>
        <begin position="80"/>
        <end position="101"/>
    </location>
</feature>
<evidence type="ECO:0000256" key="2">
    <source>
        <dbReference type="ARBA" id="ARBA00022692"/>
    </source>
</evidence>
<gene>
    <name evidence="5" type="primary">yciB</name>
    <name evidence="6" type="ORF">Lqui_1366</name>
</gene>
<dbReference type="AlphaFoldDB" id="A0A0W0XZI5"/>
<dbReference type="GO" id="GO:0005886">
    <property type="term" value="C:plasma membrane"/>
    <property type="evidence" value="ECO:0007669"/>
    <property type="project" value="UniProtKB-SubCell"/>
</dbReference>
<protein>
    <recommendedName>
        <fullName evidence="5">Inner membrane-spanning protein YciB</fullName>
    </recommendedName>
</protein>
<dbReference type="Proteomes" id="UP000054618">
    <property type="component" value="Unassembled WGS sequence"/>
</dbReference>
<keyword evidence="3 5" id="KW-1133">Transmembrane helix</keyword>
<feature type="transmembrane region" description="Helical" evidence="5">
    <location>
        <begin position="20"/>
        <end position="40"/>
    </location>
</feature>
<dbReference type="STRING" id="45073.Lqui_1366"/>
<evidence type="ECO:0000256" key="4">
    <source>
        <dbReference type="ARBA" id="ARBA00023136"/>
    </source>
</evidence>
<dbReference type="NCBIfam" id="TIGR00997">
    <property type="entry name" value="ispZ"/>
    <property type="match status" value="1"/>
</dbReference>
<comment type="subcellular location">
    <subcellularLocation>
        <location evidence="5">Cell inner membrane</location>
        <topology evidence="5">Multi-pass membrane protein</topology>
    </subcellularLocation>
</comment>
<evidence type="ECO:0000313" key="6">
    <source>
        <dbReference type="EMBL" id="KTD50041.1"/>
    </source>
</evidence>
<keyword evidence="2 5" id="KW-0812">Transmembrane</keyword>
<keyword evidence="7" id="KW-1185">Reference proteome</keyword>
<dbReference type="EMBL" id="LNYS01000008">
    <property type="protein sequence ID" value="KTD50041.1"/>
    <property type="molecule type" value="Genomic_DNA"/>
</dbReference>
<evidence type="ECO:0000256" key="1">
    <source>
        <dbReference type="ARBA" id="ARBA00022475"/>
    </source>
</evidence>
<keyword evidence="4 5" id="KW-0472">Membrane</keyword>
<organism evidence="6 7">
    <name type="scientific">Legionella quinlivanii</name>
    <dbReference type="NCBI Taxonomy" id="45073"/>
    <lineage>
        <taxon>Bacteria</taxon>
        <taxon>Pseudomonadati</taxon>
        <taxon>Pseudomonadota</taxon>
        <taxon>Gammaproteobacteria</taxon>
        <taxon>Legionellales</taxon>
        <taxon>Legionellaceae</taxon>
        <taxon>Legionella</taxon>
    </lineage>
</organism>
<dbReference type="PATRIC" id="fig|45073.5.peg.1438"/>
<evidence type="ECO:0000256" key="3">
    <source>
        <dbReference type="ARBA" id="ARBA00022989"/>
    </source>
</evidence>
<comment type="similarity">
    <text evidence="5">Belongs to the YciB family.</text>
</comment>
<dbReference type="RefSeq" id="WP_058507486.1">
    <property type="nucleotide sequence ID" value="NZ_CAAAIK010000005.1"/>
</dbReference>